<sequence length="293" mass="34091">MAWKVLLQVLFAQVFNVLSWPSFTLLCPLYASFWAMESDSLANSQQCLTFWVLFALLAILEKALAKLLLWLPFWPYVKGVVTVLLVVPYFGGASYVYKCFVRTHSFKVSHIFCLIWNILFFSMRKSFSFSGQNNFVDEIGKNIIVDGQEELQKSIVFQVMQYVLFVSKAHLDDIFLVELWAVWRGLVLAFGLGIKAVWVESDSMSVVKTINGEQSHRRKADRCLKHIWLLLRKFENYQVSHSWRETNKAADFLSKMVLEKTDVLWPYDFPSGLQNIIKDDAQGRIYCRRQLQI</sequence>
<dbReference type="InterPro" id="IPR002156">
    <property type="entry name" value="RNaseH_domain"/>
</dbReference>
<evidence type="ECO:0000313" key="3">
    <source>
        <dbReference type="EMBL" id="KAF2325765.1"/>
    </source>
</evidence>
<dbReference type="Pfam" id="PF13456">
    <property type="entry name" value="RVT_3"/>
    <property type="match status" value="1"/>
</dbReference>
<dbReference type="SUPFAM" id="SSF53098">
    <property type="entry name" value="Ribonuclease H-like"/>
    <property type="match status" value="1"/>
</dbReference>
<name>A0A6A6NKP9_HEVBR</name>
<dbReference type="InterPro" id="IPR044730">
    <property type="entry name" value="RNase_H-like_dom_plant"/>
</dbReference>
<feature type="transmembrane region" description="Helical" evidence="1">
    <location>
        <begin position="103"/>
        <end position="121"/>
    </location>
</feature>
<dbReference type="CDD" id="cd06222">
    <property type="entry name" value="RNase_H_like"/>
    <property type="match status" value="1"/>
</dbReference>
<accession>A0A6A6NKP9</accession>
<evidence type="ECO:0000313" key="4">
    <source>
        <dbReference type="Proteomes" id="UP000467840"/>
    </source>
</evidence>
<dbReference type="GO" id="GO:0003676">
    <property type="term" value="F:nucleic acid binding"/>
    <property type="evidence" value="ECO:0007669"/>
    <property type="project" value="InterPro"/>
</dbReference>
<dbReference type="Gene3D" id="3.30.420.10">
    <property type="entry name" value="Ribonuclease H-like superfamily/Ribonuclease H"/>
    <property type="match status" value="1"/>
</dbReference>
<comment type="similarity">
    <text evidence="1">Belongs to the DP1 family.</text>
</comment>
<dbReference type="Proteomes" id="UP000467840">
    <property type="component" value="Chromosome 5"/>
</dbReference>
<dbReference type="GO" id="GO:0016020">
    <property type="term" value="C:membrane"/>
    <property type="evidence" value="ECO:0007669"/>
    <property type="project" value="UniProtKB-SubCell"/>
</dbReference>
<dbReference type="InterPro" id="IPR012337">
    <property type="entry name" value="RNaseH-like_sf"/>
</dbReference>
<dbReference type="InterPro" id="IPR004345">
    <property type="entry name" value="TB2_DP1_HVA22"/>
</dbReference>
<reference evidence="3 4" key="1">
    <citation type="journal article" date="2020" name="Mol. Plant">
        <title>The Chromosome-Based Rubber Tree Genome Provides New Insights into Spurge Genome Evolution and Rubber Biosynthesis.</title>
        <authorList>
            <person name="Liu J."/>
            <person name="Shi C."/>
            <person name="Shi C.C."/>
            <person name="Li W."/>
            <person name="Zhang Q.J."/>
            <person name="Zhang Y."/>
            <person name="Li K."/>
            <person name="Lu H.F."/>
            <person name="Shi C."/>
            <person name="Zhu S.T."/>
            <person name="Xiao Z.Y."/>
            <person name="Nan H."/>
            <person name="Yue Y."/>
            <person name="Zhu X.G."/>
            <person name="Wu Y."/>
            <person name="Hong X.N."/>
            <person name="Fan G.Y."/>
            <person name="Tong Y."/>
            <person name="Zhang D."/>
            <person name="Mao C.L."/>
            <person name="Liu Y.L."/>
            <person name="Hao S.J."/>
            <person name="Liu W.Q."/>
            <person name="Lv M.Q."/>
            <person name="Zhang H.B."/>
            <person name="Liu Y."/>
            <person name="Hu-Tang G.R."/>
            <person name="Wang J.P."/>
            <person name="Wang J.H."/>
            <person name="Sun Y.H."/>
            <person name="Ni S.B."/>
            <person name="Chen W.B."/>
            <person name="Zhang X.C."/>
            <person name="Jiao Y.N."/>
            <person name="Eichler E.E."/>
            <person name="Li G.H."/>
            <person name="Liu X."/>
            <person name="Gao L.Z."/>
        </authorList>
    </citation>
    <scope>NUCLEOTIDE SEQUENCE [LARGE SCALE GENOMIC DNA]</scope>
    <source>
        <strain evidence="4">cv. GT1</strain>
        <tissue evidence="3">Leaf</tissue>
    </source>
</reference>
<comment type="subcellular location">
    <subcellularLocation>
        <location evidence="1">Membrane</location>
        <topology evidence="1">Multi-pass membrane protein</topology>
    </subcellularLocation>
</comment>
<feature type="transmembrane region" description="Helical" evidence="1">
    <location>
        <begin position="48"/>
        <end position="69"/>
    </location>
</feature>
<organism evidence="3 4">
    <name type="scientific">Hevea brasiliensis</name>
    <name type="common">Para rubber tree</name>
    <name type="synonym">Siphonia brasiliensis</name>
    <dbReference type="NCBI Taxonomy" id="3981"/>
    <lineage>
        <taxon>Eukaryota</taxon>
        <taxon>Viridiplantae</taxon>
        <taxon>Streptophyta</taxon>
        <taxon>Embryophyta</taxon>
        <taxon>Tracheophyta</taxon>
        <taxon>Spermatophyta</taxon>
        <taxon>Magnoliopsida</taxon>
        <taxon>eudicotyledons</taxon>
        <taxon>Gunneridae</taxon>
        <taxon>Pentapetalae</taxon>
        <taxon>rosids</taxon>
        <taxon>fabids</taxon>
        <taxon>Malpighiales</taxon>
        <taxon>Euphorbiaceae</taxon>
        <taxon>Crotonoideae</taxon>
        <taxon>Micrandreae</taxon>
        <taxon>Hevea</taxon>
    </lineage>
</organism>
<dbReference type="EMBL" id="JAAGAX010000001">
    <property type="protein sequence ID" value="KAF2325765.1"/>
    <property type="molecule type" value="Genomic_DNA"/>
</dbReference>
<gene>
    <name evidence="3" type="ORF">GH714_036981</name>
</gene>
<dbReference type="PANTHER" id="PTHR12300:SF57">
    <property type="entry name" value="HVA22-LIKE PROTEIN"/>
    <property type="match status" value="1"/>
</dbReference>
<dbReference type="Pfam" id="PF03134">
    <property type="entry name" value="TB2_DP1_HVA22"/>
    <property type="match status" value="1"/>
</dbReference>
<evidence type="ECO:0000256" key="1">
    <source>
        <dbReference type="RuleBase" id="RU362006"/>
    </source>
</evidence>
<dbReference type="InterPro" id="IPR036397">
    <property type="entry name" value="RNaseH_sf"/>
</dbReference>
<dbReference type="AlphaFoldDB" id="A0A6A6NKP9"/>
<keyword evidence="4" id="KW-1185">Reference proteome</keyword>
<keyword evidence="1" id="KW-0812">Transmembrane</keyword>
<dbReference type="PANTHER" id="PTHR12300">
    <property type="entry name" value="HVA22-LIKE PROTEINS"/>
    <property type="match status" value="1"/>
</dbReference>
<proteinExistence type="inferred from homology"/>
<feature type="transmembrane region" description="Helical" evidence="1">
    <location>
        <begin position="76"/>
        <end position="97"/>
    </location>
</feature>
<keyword evidence="1" id="KW-1133">Transmembrane helix</keyword>
<dbReference type="GO" id="GO:0004523">
    <property type="term" value="F:RNA-DNA hybrid ribonuclease activity"/>
    <property type="evidence" value="ECO:0007669"/>
    <property type="project" value="InterPro"/>
</dbReference>
<comment type="caution">
    <text evidence="3">The sequence shown here is derived from an EMBL/GenBank/DDBJ whole genome shotgun (WGS) entry which is preliminary data.</text>
</comment>
<protein>
    <recommendedName>
        <fullName evidence="1">HVA22-like protein</fullName>
    </recommendedName>
</protein>
<evidence type="ECO:0000259" key="2">
    <source>
        <dbReference type="Pfam" id="PF13456"/>
    </source>
</evidence>
<keyword evidence="1" id="KW-0472">Membrane</keyword>
<feature type="domain" description="RNase H type-1" evidence="2">
    <location>
        <begin position="169"/>
        <end position="256"/>
    </location>
</feature>